<comment type="pathway">
    <text evidence="2 15">Cofactor biosynthesis; adenosylcobalamin biosynthesis; adenosylcobalamin from cob(II)yrinate a,c-diamide: step 2/7.</text>
</comment>
<keyword evidence="15" id="KW-0169">Cobalamin biosynthesis</keyword>
<comment type="catalytic activity">
    <reaction evidence="14 15">
        <text>2 cob(II)alamin + reduced [electron-transfer flavoprotein] + 2 ATP = 2 adenosylcob(III)alamin + 2 triphosphate + oxidized [electron-transfer flavoprotein] + 3 H(+)</text>
        <dbReference type="Rhea" id="RHEA:28671"/>
        <dbReference type="Rhea" id="RHEA-COMP:10685"/>
        <dbReference type="Rhea" id="RHEA-COMP:10686"/>
        <dbReference type="ChEBI" id="CHEBI:15378"/>
        <dbReference type="ChEBI" id="CHEBI:16304"/>
        <dbReference type="ChEBI" id="CHEBI:18036"/>
        <dbReference type="ChEBI" id="CHEBI:18408"/>
        <dbReference type="ChEBI" id="CHEBI:30616"/>
        <dbReference type="ChEBI" id="CHEBI:57692"/>
        <dbReference type="ChEBI" id="CHEBI:58307"/>
        <dbReference type="EC" id="2.5.1.17"/>
    </reaction>
</comment>
<evidence type="ECO:0000256" key="14">
    <source>
        <dbReference type="ARBA" id="ARBA00048692"/>
    </source>
</evidence>
<evidence type="ECO:0000256" key="4">
    <source>
        <dbReference type="ARBA" id="ARBA00012454"/>
    </source>
</evidence>
<dbReference type="EC" id="2.5.1.17" evidence="4 15"/>
<dbReference type="RefSeq" id="WP_146401605.1">
    <property type="nucleotide sequence ID" value="NZ_SJPQ01000003.1"/>
</dbReference>
<dbReference type="EMBL" id="SJPQ01000003">
    <property type="protein sequence ID" value="TWT87454.1"/>
    <property type="molecule type" value="Genomic_DNA"/>
</dbReference>
<evidence type="ECO:0000256" key="9">
    <source>
        <dbReference type="ARBA" id="ARBA00022840"/>
    </source>
</evidence>
<dbReference type="Pfam" id="PF01923">
    <property type="entry name" value="Cob_adeno_trans"/>
    <property type="match status" value="1"/>
</dbReference>
<evidence type="ECO:0000256" key="13">
    <source>
        <dbReference type="ARBA" id="ARBA00048555"/>
    </source>
</evidence>
<keyword evidence="7 15" id="KW-0808">Transferase</keyword>
<comment type="caution">
    <text evidence="17">The sequence shown here is derived from an EMBL/GenBank/DDBJ whole genome shotgun (WGS) entry which is preliminary data.</text>
</comment>
<comment type="similarity">
    <text evidence="3 15">Belongs to the Cob(I)alamin adenosyltransferase family.</text>
</comment>
<evidence type="ECO:0000256" key="8">
    <source>
        <dbReference type="ARBA" id="ARBA00022741"/>
    </source>
</evidence>
<feature type="domain" description="Cobalamin adenosyltransferase-like" evidence="16">
    <location>
        <begin position="3"/>
        <end position="178"/>
    </location>
</feature>
<dbReference type="PANTHER" id="PTHR12213:SF0">
    <property type="entry name" value="CORRINOID ADENOSYLTRANSFERASE MMAB"/>
    <property type="match status" value="1"/>
</dbReference>
<dbReference type="InterPro" id="IPR029499">
    <property type="entry name" value="PduO-typ"/>
</dbReference>
<proteinExistence type="inferred from homology"/>
<evidence type="ECO:0000256" key="15">
    <source>
        <dbReference type="RuleBase" id="RU366026"/>
    </source>
</evidence>
<dbReference type="AlphaFoldDB" id="A0A5C5ZJA5"/>
<dbReference type="FunFam" id="1.20.1200.10:FF:000003">
    <property type="entry name" value="ATP:cob(I)alamin adenosyltransferase"/>
    <property type="match status" value="1"/>
</dbReference>
<evidence type="ECO:0000256" key="11">
    <source>
        <dbReference type="ARBA" id="ARBA00033334"/>
    </source>
</evidence>
<protein>
    <recommendedName>
        <fullName evidence="5 15">Corrinoid adenosyltransferase</fullName>
        <ecNumber evidence="4 15">2.5.1.17</ecNumber>
    </recommendedName>
    <alternativeName>
        <fullName evidence="10 15">Cob(II)alamin adenosyltransferase</fullName>
    </alternativeName>
    <alternativeName>
        <fullName evidence="12 15">Cob(II)yrinic acid a,c-diamide adenosyltransferase</fullName>
    </alternativeName>
    <alternativeName>
        <fullName evidence="11 15">Cobinamide/cobalamin adenosyltransferase</fullName>
    </alternativeName>
</protein>
<dbReference type="SUPFAM" id="SSF89028">
    <property type="entry name" value="Cobalamin adenosyltransferase-like"/>
    <property type="match status" value="1"/>
</dbReference>
<dbReference type="InterPro" id="IPR016030">
    <property type="entry name" value="CblAdoTrfase-like"/>
</dbReference>
<keyword evidence="8 15" id="KW-0547">Nucleotide-binding</keyword>
<gene>
    <name evidence="17" type="primary">yvqK</name>
    <name evidence="17" type="ORF">Mal64_29930</name>
</gene>
<name>A0A5C5ZJA5_9BACT</name>
<evidence type="ECO:0000313" key="17">
    <source>
        <dbReference type="EMBL" id="TWT87454.1"/>
    </source>
</evidence>
<evidence type="ECO:0000256" key="1">
    <source>
        <dbReference type="ARBA" id="ARBA00004496"/>
    </source>
</evidence>
<comment type="subcellular location">
    <subcellularLocation>
        <location evidence="1">Cytoplasm</location>
    </subcellularLocation>
</comment>
<dbReference type="UniPathway" id="UPA00148">
    <property type="reaction ID" value="UER00233"/>
</dbReference>
<evidence type="ECO:0000256" key="7">
    <source>
        <dbReference type="ARBA" id="ARBA00022679"/>
    </source>
</evidence>
<evidence type="ECO:0000256" key="10">
    <source>
        <dbReference type="ARBA" id="ARBA00031529"/>
    </source>
</evidence>
<comment type="catalytic activity">
    <reaction evidence="13 15">
        <text>2 cob(II)yrinate a,c diamide + reduced [electron-transfer flavoprotein] + 2 ATP = 2 adenosylcob(III)yrinate a,c-diamide + 2 triphosphate + oxidized [electron-transfer flavoprotein] + 3 H(+)</text>
        <dbReference type="Rhea" id="RHEA:11528"/>
        <dbReference type="Rhea" id="RHEA-COMP:10685"/>
        <dbReference type="Rhea" id="RHEA-COMP:10686"/>
        <dbReference type="ChEBI" id="CHEBI:15378"/>
        <dbReference type="ChEBI" id="CHEBI:18036"/>
        <dbReference type="ChEBI" id="CHEBI:30616"/>
        <dbReference type="ChEBI" id="CHEBI:57692"/>
        <dbReference type="ChEBI" id="CHEBI:58307"/>
        <dbReference type="ChEBI" id="CHEBI:58503"/>
        <dbReference type="ChEBI" id="CHEBI:58537"/>
        <dbReference type="EC" id="2.5.1.17"/>
    </reaction>
</comment>
<evidence type="ECO:0000313" key="18">
    <source>
        <dbReference type="Proteomes" id="UP000315440"/>
    </source>
</evidence>
<dbReference type="GO" id="GO:0005524">
    <property type="term" value="F:ATP binding"/>
    <property type="evidence" value="ECO:0007669"/>
    <property type="project" value="UniProtKB-UniRule"/>
</dbReference>
<dbReference type="Proteomes" id="UP000315440">
    <property type="component" value="Unassembled WGS sequence"/>
</dbReference>
<sequence>MKIYTRTGDRGETSLYGPGRVSKSSLRIAAYGTVDELNAAVGVARAELARSPLASVGDGSGPWADGDALLAQIQNRLFDLGSELATLDPEARGTAALGEEHIVSLETTIDSHEATLPPLKQFVLPGGTAVSAQLHLARCVCRRAERGVVTLLEQESLRDEPLRYLNRLSDLLFVLARSANHAQGVGDTPWEKG</sequence>
<dbReference type="OrthoDB" id="9778896at2"/>
<evidence type="ECO:0000256" key="3">
    <source>
        <dbReference type="ARBA" id="ARBA00007487"/>
    </source>
</evidence>
<evidence type="ECO:0000259" key="16">
    <source>
        <dbReference type="Pfam" id="PF01923"/>
    </source>
</evidence>
<keyword evidence="18" id="KW-1185">Reference proteome</keyword>
<dbReference type="Gene3D" id="1.20.1200.10">
    <property type="entry name" value="Cobalamin adenosyltransferase-like"/>
    <property type="match status" value="1"/>
</dbReference>
<keyword evidence="6" id="KW-0963">Cytoplasm</keyword>
<dbReference type="GO" id="GO:0009236">
    <property type="term" value="P:cobalamin biosynthetic process"/>
    <property type="evidence" value="ECO:0007669"/>
    <property type="project" value="UniProtKB-UniRule"/>
</dbReference>
<dbReference type="PANTHER" id="PTHR12213">
    <property type="entry name" value="CORRINOID ADENOSYLTRANSFERASE"/>
    <property type="match status" value="1"/>
</dbReference>
<reference evidence="17 18" key="1">
    <citation type="submission" date="2019-02" db="EMBL/GenBank/DDBJ databases">
        <title>Deep-cultivation of Planctomycetes and their phenomic and genomic characterization uncovers novel biology.</title>
        <authorList>
            <person name="Wiegand S."/>
            <person name="Jogler M."/>
            <person name="Boedeker C."/>
            <person name="Pinto D."/>
            <person name="Vollmers J."/>
            <person name="Rivas-Marin E."/>
            <person name="Kohn T."/>
            <person name="Peeters S.H."/>
            <person name="Heuer A."/>
            <person name="Rast P."/>
            <person name="Oberbeckmann S."/>
            <person name="Bunk B."/>
            <person name="Jeske O."/>
            <person name="Meyerdierks A."/>
            <person name="Storesund J.E."/>
            <person name="Kallscheuer N."/>
            <person name="Luecker S."/>
            <person name="Lage O.M."/>
            <person name="Pohl T."/>
            <person name="Merkel B.J."/>
            <person name="Hornburger P."/>
            <person name="Mueller R.-W."/>
            <person name="Bruemmer F."/>
            <person name="Labrenz M."/>
            <person name="Spormann A.M."/>
            <person name="Op Den Camp H."/>
            <person name="Overmann J."/>
            <person name="Amann R."/>
            <person name="Jetten M.S.M."/>
            <person name="Mascher T."/>
            <person name="Medema M.H."/>
            <person name="Devos D.P."/>
            <person name="Kaster A.-K."/>
            <person name="Ovreas L."/>
            <person name="Rohde M."/>
            <person name="Galperin M.Y."/>
            <person name="Jogler C."/>
        </authorList>
    </citation>
    <scope>NUCLEOTIDE SEQUENCE [LARGE SCALE GENOMIC DNA]</scope>
    <source>
        <strain evidence="17 18">Mal64</strain>
    </source>
</reference>
<accession>A0A5C5ZJA5</accession>
<evidence type="ECO:0000256" key="2">
    <source>
        <dbReference type="ARBA" id="ARBA00005121"/>
    </source>
</evidence>
<dbReference type="NCBIfam" id="TIGR00636">
    <property type="entry name" value="PduO_Nterm"/>
    <property type="match status" value="1"/>
</dbReference>
<evidence type="ECO:0000256" key="6">
    <source>
        <dbReference type="ARBA" id="ARBA00022490"/>
    </source>
</evidence>
<organism evidence="17 18">
    <name type="scientific">Pseudobythopirellula maris</name>
    <dbReference type="NCBI Taxonomy" id="2527991"/>
    <lineage>
        <taxon>Bacteria</taxon>
        <taxon>Pseudomonadati</taxon>
        <taxon>Planctomycetota</taxon>
        <taxon>Planctomycetia</taxon>
        <taxon>Pirellulales</taxon>
        <taxon>Lacipirellulaceae</taxon>
        <taxon>Pseudobythopirellula</taxon>
    </lineage>
</organism>
<dbReference type="GO" id="GO:0008817">
    <property type="term" value="F:corrinoid adenosyltransferase activity"/>
    <property type="evidence" value="ECO:0007669"/>
    <property type="project" value="UniProtKB-UniRule"/>
</dbReference>
<evidence type="ECO:0000256" key="12">
    <source>
        <dbReference type="ARBA" id="ARBA00033354"/>
    </source>
</evidence>
<dbReference type="InterPro" id="IPR036451">
    <property type="entry name" value="CblAdoTrfase-like_sf"/>
</dbReference>
<keyword evidence="9 15" id="KW-0067">ATP-binding</keyword>
<evidence type="ECO:0000256" key="5">
    <source>
        <dbReference type="ARBA" id="ARBA00020963"/>
    </source>
</evidence>
<dbReference type="GO" id="GO:0005737">
    <property type="term" value="C:cytoplasm"/>
    <property type="evidence" value="ECO:0007669"/>
    <property type="project" value="UniProtKB-SubCell"/>
</dbReference>